<dbReference type="Proteomes" id="UP000254978">
    <property type="component" value="Unassembled WGS sequence"/>
</dbReference>
<name>A0A378TFH7_9MYCO</name>
<gene>
    <name evidence="1" type="ORF">NCTC10821_03096</name>
</gene>
<evidence type="ECO:0008006" key="3">
    <source>
        <dbReference type="Google" id="ProtNLM"/>
    </source>
</evidence>
<dbReference type="OrthoDB" id="511192at2"/>
<evidence type="ECO:0000313" key="2">
    <source>
        <dbReference type="Proteomes" id="UP000254978"/>
    </source>
</evidence>
<evidence type="ECO:0000313" key="1">
    <source>
        <dbReference type="EMBL" id="STZ59562.1"/>
    </source>
</evidence>
<sequence>MCWQCDHPESTLDDYLDHLRGIIADHRWAVQCVEDDKRPLAYTVGLHKRGLPELVVTGLPPLVAHRLLTKTAHLMVDHGEPVEAATVIDDDAELLLEVVDVDHPDVHLLMAVNLYGPRIRALQLVWADNRGRFPWEPRWAHGRRHQPVLGRRVEAA</sequence>
<dbReference type="Pfam" id="PF14081">
    <property type="entry name" value="DUF4262"/>
    <property type="match status" value="1"/>
</dbReference>
<keyword evidence="2" id="KW-1185">Reference proteome</keyword>
<protein>
    <recommendedName>
        <fullName evidence="3">DUF4262 domain-containing protein</fullName>
    </recommendedName>
</protein>
<dbReference type="RefSeq" id="WP_083230457.1">
    <property type="nucleotide sequence ID" value="NZ_AP022600.1"/>
</dbReference>
<dbReference type="EMBL" id="UGQT01000001">
    <property type="protein sequence ID" value="STZ59562.1"/>
    <property type="molecule type" value="Genomic_DNA"/>
</dbReference>
<dbReference type="InterPro" id="IPR025358">
    <property type="entry name" value="DUF4262"/>
</dbReference>
<organism evidence="1 2">
    <name type="scientific">Mycolicibacterium tokaiense</name>
    <dbReference type="NCBI Taxonomy" id="39695"/>
    <lineage>
        <taxon>Bacteria</taxon>
        <taxon>Bacillati</taxon>
        <taxon>Actinomycetota</taxon>
        <taxon>Actinomycetes</taxon>
        <taxon>Mycobacteriales</taxon>
        <taxon>Mycobacteriaceae</taxon>
        <taxon>Mycolicibacterium</taxon>
    </lineage>
</organism>
<accession>A0A378TFH7</accession>
<dbReference type="AlphaFoldDB" id="A0A378TFH7"/>
<proteinExistence type="predicted"/>
<reference evidence="1 2" key="1">
    <citation type="submission" date="2018-06" db="EMBL/GenBank/DDBJ databases">
        <authorList>
            <consortium name="Pathogen Informatics"/>
            <person name="Doyle S."/>
        </authorList>
    </citation>
    <scope>NUCLEOTIDE SEQUENCE [LARGE SCALE GENOMIC DNA]</scope>
    <source>
        <strain evidence="1 2">NCTC10821</strain>
    </source>
</reference>